<name>A0A644WJT3_9ZZZZ</name>
<accession>A0A644WJT3</accession>
<keyword evidence="1" id="KW-1003">Cell membrane</keyword>
<keyword evidence="4 6" id="KW-1133">Transmembrane helix</keyword>
<feature type="transmembrane region" description="Helical" evidence="6">
    <location>
        <begin position="55"/>
        <end position="77"/>
    </location>
</feature>
<reference evidence="7" key="1">
    <citation type="submission" date="2019-08" db="EMBL/GenBank/DDBJ databases">
        <authorList>
            <person name="Kucharzyk K."/>
            <person name="Murdoch R.W."/>
            <person name="Higgins S."/>
            <person name="Loffler F."/>
        </authorList>
    </citation>
    <scope>NUCLEOTIDE SEQUENCE</scope>
</reference>
<protein>
    <submittedName>
        <fullName evidence="7">Prolipoprotein diacylglyceryl transferase</fullName>
        <ecNumber evidence="7">2.4.99.-</ecNumber>
    </submittedName>
</protein>
<gene>
    <name evidence="7" type="primary">lgt_20</name>
    <name evidence="7" type="ORF">SDC9_50417</name>
</gene>
<evidence type="ECO:0000256" key="5">
    <source>
        <dbReference type="ARBA" id="ARBA00023136"/>
    </source>
</evidence>
<dbReference type="Pfam" id="PF01790">
    <property type="entry name" value="LGT"/>
    <property type="match status" value="1"/>
</dbReference>
<dbReference type="AlphaFoldDB" id="A0A644WJT3"/>
<dbReference type="GO" id="GO:0005886">
    <property type="term" value="C:plasma membrane"/>
    <property type="evidence" value="ECO:0007669"/>
    <property type="project" value="InterPro"/>
</dbReference>
<dbReference type="GO" id="GO:0042158">
    <property type="term" value="P:lipoprotein biosynthetic process"/>
    <property type="evidence" value="ECO:0007669"/>
    <property type="project" value="InterPro"/>
</dbReference>
<sequence length="278" mass="31879">MLNYIVWNVDPVMFRMGPLEVRYYGLLFALGFLVGYFIVKYFFKKENAPLAEIDKMALYIILGSIIGARLGHCFFYEPAYFLAHPVEILFVWKGGLASHGGAIGLILGLYLYSRKSWNRSMLHILDRIAVPTALAGSFIRLGNLFNSEIYGYQTDLPWGFIFVRDGQTLPHHPTQIYESLGYMLIFFILLFMYNRRNGVINRGLLVGWMVTMIFVLRFFVEFIKNVQVDFEQTMSLNMGQWLSIPFIIGGIALIVISRRLGPAPENKSDKGGSRKKEK</sequence>
<feature type="transmembrane region" description="Helical" evidence="6">
    <location>
        <begin position="200"/>
        <end position="220"/>
    </location>
</feature>
<dbReference type="NCBIfam" id="TIGR00544">
    <property type="entry name" value="lgt"/>
    <property type="match status" value="1"/>
</dbReference>
<organism evidence="7">
    <name type="scientific">bioreactor metagenome</name>
    <dbReference type="NCBI Taxonomy" id="1076179"/>
    <lineage>
        <taxon>unclassified sequences</taxon>
        <taxon>metagenomes</taxon>
        <taxon>ecological metagenomes</taxon>
    </lineage>
</organism>
<feature type="transmembrane region" description="Helical" evidence="6">
    <location>
        <begin position="23"/>
        <end position="43"/>
    </location>
</feature>
<keyword evidence="5 6" id="KW-0472">Membrane</keyword>
<keyword evidence="3 6" id="KW-0812">Transmembrane</keyword>
<feature type="transmembrane region" description="Helical" evidence="6">
    <location>
        <begin position="89"/>
        <end position="112"/>
    </location>
</feature>
<dbReference type="GO" id="GO:0008961">
    <property type="term" value="F:phosphatidylglycerol-prolipoprotein diacylglyceryl transferase activity"/>
    <property type="evidence" value="ECO:0007669"/>
    <property type="project" value="InterPro"/>
</dbReference>
<dbReference type="EC" id="2.4.99.-" evidence="7"/>
<evidence type="ECO:0000256" key="3">
    <source>
        <dbReference type="ARBA" id="ARBA00022692"/>
    </source>
</evidence>
<evidence type="ECO:0000256" key="6">
    <source>
        <dbReference type="SAM" id="Phobius"/>
    </source>
</evidence>
<dbReference type="PANTHER" id="PTHR30589:SF0">
    <property type="entry name" value="PHOSPHATIDYLGLYCEROL--PROLIPOPROTEIN DIACYLGLYCERYL TRANSFERASE"/>
    <property type="match status" value="1"/>
</dbReference>
<comment type="caution">
    <text evidence="7">The sequence shown here is derived from an EMBL/GenBank/DDBJ whole genome shotgun (WGS) entry which is preliminary data.</text>
</comment>
<evidence type="ECO:0000256" key="4">
    <source>
        <dbReference type="ARBA" id="ARBA00022989"/>
    </source>
</evidence>
<proteinExistence type="inferred from homology"/>
<feature type="transmembrane region" description="Helical" evidence="6">
    <location>
        <begin position="176"/>
        <end position="193"/>
    </location>
</feature>
<dbReference type="EMBL" id="VSSQ01001013">
    <property type="protein sequence ID" value="MPM04145.1"/>
    <property type="molecule type" value="Genomic_DNA"/>
</dbReference>
<dbReference type="InterPro" id="IPR001640">
    <property type="entry name" value="Lgt"/>
</dbReference>
<evidence type="ECO:0000256" key="2">
    <source>
        <dbReference type="ARBA" id="ARBA00022679"/>
    </source>
</evidence>
<dbReference type="PANTHER" id="PTHR30589">
    <property type="entry name" value="PROLIPOPROTEIN DIACYLGLYCERYL TRANSFERASE"/>
    <property type="match status" value="1"/>
</dbReference>
<evidence type="ECO:0000256" key="1">
    <source>
        <dbReference type="ARBA" id="ARBA00022475"/>
    </source>
</evidence>
<feature type="transmembrane region" description="Helical" evidence="6">
    <location>
        <begin position="240"/>
        <end position="257"/>
    </location>
</feature>
<evidence type="ECO:0000313" key="7">
    <source>
        <dbReference type="EMBL" id="MPM04145.1"/>
    </source>
</evidence>
<keyword evidence="2 7" id="KW-0808">Transferase</keyword>
<keyword evidence="7" id="KW-0449">Lipoprotein</keyword>
<dbReference type="HAMAP" id="MF_01147">
    <property type="entry name" value="Lgt"/>
    <property type="match status" value="1"/>
</dbReference>
<keyword evidence="7" id="KW-0328">Glycosyltransferase</keyword>